<dbReference type="Proteomes" id="UP001163798">
    <property type="component" value="Unassembled WGS sequence"/>
</dbReference>
<dbReference type="InterPro" id="IPR036864">
    <property type="entry name" value="Zn2-C6_fun-type_DNA-bd_sf"/>
</dbReference>
<dbReference type="EMBL" id="MU793427">
    <property type="protein sequence ID" value="KAJ3783270.1"/>
    <property type="molecule type" value="Genomic_DNA"/>
</dbReference>
<sequence>MSSDRRRQTRLQGACTYCKTKKVRCDSAIKPDNICTNCLKEDIPCTHGSKKKRGPRTGVSIRQHSASVQAIIGAVIAEPETYAVPEDPNVVRRMLLNLSYHARSLERQVSRWRQAAQGFSTLGYPTAEASLNKRSYSNSDDESDATGSDCNLSDNCTVEHHLSGSLKDIRLITGDTDPVQRHYGKTSNMMMIKTAVKIKKEILGDQLQLPSIESQWGENMLRRREFWEIRPWQFELEEHRSFTFPENDLLCELVTDYFTYCQPYIPLLHRPTFERSVAEGLHLRNSNFGIVLLCVCAIASRFSRDPRNSVDGKGAGHSLGWPWYKQTLPLKTSFLEPPTLYDLQACCLSAVYLMGTSASDSMWTILGLGIRIAQDMGLHRKKKRRPEGLTTWRTVESELCTRAFWMLLNFDVMVSISFGRPRATTNEDFDLELPMECDDEYWDSPNPEQPTGVPSKICFFVHFCKLMEILGLAQRAIYPINKSRSTKYLGADWEQNAVIEIDSALNQWSSSLPEYLRWDPSRQDGLFFRQSSALITFYYWTQMQVHGRFLRELPGKNGYTLPMPSSPNMIICANAARCCVRVIELQRRQQFKLPAFFLAPVFSTAIILLLCSWTKRKTESASNTNKEMQEVNCCLDVMSINEKLYQTAGRLHDILRSVITMGDQHFQDTANFKSSENSQSATAHIPPTTSASTTVQNVNGHGSIANFVHPTAPEMLFDEGAGSSTRNSSASASPFLFDPNAHKTGGPGSFHPSSDIYSNKDSTNDIHPGSESFVDPQYWQMDGVIQGGNLVAASEENWSSFMEQVDELLHSVAAGSNVTEDGNKLALF</sequence>
<accession>A0AA38KND0</accession>
<evidence type="ECO:0000313" key="5">
    <source>
        <dbReference type="EMBL" id="KAJ3783270.1"/>
    </source>
</evidence>
<dbReference type="GO" id="GO:0000981">
    <property type="term" value="F:DNA-binding transcription factor activity, RNA polymerase II-specific"/>
    <property type="evidence" value="ECO:0007669"/>
    <property type="project" value="InterPro"/>
</dbReference>
<dbReference type="PROSITE" id="PS00463">
    <property type="entry name" value="ZN2_CY6_FUNGAL_1"/>
    <property type="match status" value="1"/>
</dbReference>
<dbReference type="PANTHER" id="PTHR46910">
    <property type="entry name" value="TRANSCRIPTION FACTOR PDR1"/>
    <property type="match status" value="1"/>
</dbReference>
<dbReference type="Gene3D" id="4.10.240.10">
    <property type="entry name" value="Zn(2)-C6 fungal-type DNA-binding domain"/>
    <property type="match status" value="1"/>
</dbReference>
<dbReference type="Pfam" id="PF00172">
    <property type="entry name" value="Zn_clus"/>
    <property type="match status" value="1"/>
</dbReference>
<dbReference type="SUPFAM" id="SSF57701">
    <property type="entry name" value="Zn2/Cys6 DNA-binding domain"/>
    <property type="match status" value="1"/>
</dbReference>
<feature type="compositionally biased region" description="Low complexity" evidence="3">
    <location>
        <begin position="721"/>
        <end position="733"/>
    </location>
</feature>
<evidence type="ECO:0000256" key="3">
    <source>
        <dbReference type="SAM" id="MobiDB-lite"/>
    </source>
</evidence>
<organism evidence="5 6">
    <name type="scientific">Lentinula aff. detonsa</name>
    <dbReference type="NCBI Taxonomy" id="2804958"/>
    <lineage>
        <taxon>Eukaryota</taxon>
        <taxon>Fungi</taxon>
        <taxon>Dikarya</taxon>
        <taxon>Basidiomycota</taxon>
        <taxon>Agaricomycotina</taxon>
        <taxon>Agaricomycetes</taxon>
        <taxon>Agaricomycetidae</taxon>
        <taxon>Agaricales</taxon>
        <taxon>Marasmiineae</taxon>
        <taxon>Omphalotaceae</taxon>
        <taxon>Lentinula</taxon>
    </lineage>
</organism>
<dbReference type="CDD" id="cd12148">
    <property type="entry name" value="fungal_TF_MHR"/>
    <property type="match status" value="1"/>
</dbReference>
<evidence type="ECO:0000313" key="6">
    <source>
        <dbReference type="Proteomes" id="UP001163798"/>
    </source>
</evidence>
<dbReference type="InterPro" id="IPR050987">
    <property type="entry name" value="AtrR-like"/>
</dbReference>
<dbReference type="GO" id="GO:0006351">
    <property type="term" value="P:DNA-templated transcription"/>
    <property type="evidence" value="ECO:0007669"/>
    <property type="project" value="InterPro"/>
</dbReference>
<reference evidence="5" key="1">
    <citation type="submission" date="2022-08" db="EMBL/GenBank/DDBJ databases">
        <authorList>
            <consortium name="DOE Joint Genome Institute"/>
            <person name="Min B."/>
            <person name="Riley R."/>
            <person name="Sierra-Patev S."/>
            <person name="Naranjo-Ortiz M."/>
            <person name="Looney B."/>
            <person name="Konkel Z."/>
            <person name="Slot J.C."/>
            <person name="Sakamoto Y."/>
            <person name="Steenwyk J.L."/>
            <person name="Rokas A."/>
            <person name="Carro J."/>
            <person name="Camarero S."/>
            <person name="Ferreira P."/>
            <person name="Molpeceres G."/>
            <person name="Ruiz-Duenas F.J."/>
            <person name="Serrano A."/>
            <person name="Henrissat B."/>
            <person name="Drula E."/>
            <person name="Hughes K.W."/>
            <person name="Mata J.L."/>
            <person name="Ishikawa N.K."/>
            <person name="Vargas-Isla R."/>
            <person name="Ushijima S."/>
            <person name="Smith C.A."/>
            <person name="Ahrendt S."/>
            <person name="Andreopoulos W."/>
            <person name="He G."/>
            <person name="Labutti K."/>
            <person name="Lipzen A."/>
            <person name="Ng V."/>
            <person name="Sandor L."/>
            <person name="Barry K."/>
            <person name="Martinez A.T."/>
            <person name="Xiao Y."/>
            <person name="Gibbons J.G."/>
            <person name="Terashima K."/>
            <person name="Hibbett D.S."/>
            <person name="Grigoriev I.V."/>
        </authorList>
    </citation>
    <scope>NUCLEOTIDE SEQUENCE</scope>
    <source>
        <strain evidence="5">TFB10291</strain>
    </source>
</reference>
<proteinExistence type="predicted"/>
<protein>
    <submittedName>
        <fullName evidence="5">Fungal-specific transcription factor domain-containing protein</fullName>
    </submittedName>
</protein>
<keyword evidence="2" id="KW-0539">Nucleus</keyword>
<feature type="region of interest" description="Disordered" evidence="3">
    <location>
        <begin position="716"/>
        <end position="765"/>
    </location>
</feature>
<evidence type="ECO:0000256" key="2">
    <source>
        <dbReference type="ARBA" id="ARBA00023242"/>
    </source>
</evidence>
<dbReference type="InterPro" id="IPR007219">
    <property type="entry name" value="XnlR_reg_dom"/>
</dbReference>
<gene>
    <name evidence="5" type="ORF">GGU10DRAFT_361334</name>
</gene>
<keyword evidence="1" id="KW-0479">Metal-binding</keyword>
<dbReference type="AlphaFoldDB" id="A0AA38KND0"/>
<dbReference type="SMART" id="SM00906">
    <property type="entry name" value="Fungal_trans"/>
    <property type="match status" value="1"/>
</dbReference>
<feature type="region of interest" description="Disordered" evidence="3">
    <location>
        <begin position="672"/>
        <end position="697"/>
    </location>
</feature>
<keyword evidence="6" id="KW-1185">Reference proteome</keyword>
<dbReference type="GO" id="GO:0003677">
    <property type="term" value="F:DNA binding"/>
    <property type="evidence" value="ECO:0007669"/>
    <property type="project" value="InterPro"/>
</dbReference>
<dbReference type="InterPro" id="IPR001138">
    <property type="entry name" value="Zn2Cys6_DnaBD"/>
</dbReference>
<dbReference type="SMART" id="SM00066">
    <property type="entry name" value="GAL4"/>
    <property type="match status" value="1"/>
</dbReference>
<dbReference type="Pfam" id="PF04082">
    <property type="entry name" value="Fungal_trans"/>
    <property type="match status" value="1"/>
</dbReference>
<dbReference type="GO" id="GO:0008270">
    <property type="term" value="F:zinc ion binding"/>
    <property type="evidence" value="ECO:0007669"/>
    <property type="project" value="InterPro"/>
</dbReference>
<evidence type="ECO:0000256" key="1">
    <source>
        <dbReference type="ARBA" id="ARBA00022723"/>
    </source>
</evidence>
<evidence type="ECO:0000259" key="4">
    <source>
        <dbReference type="PROSITE" id="PS50048"/>
    </source>
</evidence>
<feature type="compositionally biased region" description="Polar residues" evidence="3">
    <location>
        <begin position="751"/>
        <end position="761"/>
    </location>
</feature>
<name>A0AA38KND0_9AGAR</name>
<dbReference type="PANTHER" id="PTHR46910:SF38">
    <property type="entry name" value="ZN(2)-C6 FUNGAL-TYPE DOMAIN-CONTAINING PROTEIN"/>
    <property type="match status" value="1"/>
</dbReference>
<comment type="caution">
    <text evidence="5">The sequence shown here is derived from an EMBL/GenBank/DDBJ whole genome shotgun (WGS) entry which is preliminary data.</text>
</comment>
<dbReference type="CDD" id="cd00067">
    <property type="entry name" value="GAL4"/>
    <property type="match status" value="1"/>
</dbReference>
<dbReference type="PROSITE" id="PS50048">
    <property type="entry name" value="ZN2_CY6_FUNGAL_2"/>
    <property type="match status" value="1"/>
</dbReference>
<feature type="domain" description="Zn(2)-C6 fungal-type" evidence="4">
    <location>
        <begin position="14"/>
        <end position="47"/>
    </location>
</feature>